<dbReference type="KEGG" id="mez:Mtc_0441"/>
<evidence type="ECO:0000256" key="1">
    <source>
        <dbReference type="ARBA" id="ARBA00010048"/>
    </source>
</evidence>
<dbReference type="eggNOG" id="arCOG01341">
    <property type="taxonomic scope" value="Archaea"/>
</dbReference>
<dbReference type="Gene3D" id="1.10.287.370">
    <property type="match status" value="1"/>
</dbReference>
<evidence type="ECO:0000256" key="2">
    <source>
        <dbReference type="ARBA" id="ARBA00011716"/>
    </source>
</evidence>
<dbReference type="CDD" id="cd23160">
    <property type="entry name" value="Prefoldin_alpha_GimC"/>
    <property type="match status" value="1"/>
</dbReference>
<dbReference type="PANTHER" id="PTHR12674:SF2">
    <property type="entry name" value="PREFOLDIN SUBUNIT 5"/>
    <property type="match status" value="1"/>
</dbReference>
<keyword evidence="10" id="KW-1185">Reference proteome</keyword>
<evidence type="ECO:0000313" key="9">
    <source>
        <dbReference type="EMBL" id="AFC99208.1"/>
    </source>
</evidence>
<comment type="subunit">
    <text evidence="2 7">Heterohexamer of two alpha and four beta subunits.</text>
</comment>
<evidence type="ECO:0000256" key="4">
    <source>
        <dbReference type="ARBA" id="ARBA00025077"/>
    </source>
</evidence>
<dbReference type="InterPro" id="IPR004127">
    <property type="entry name" value="Prefoldin_subunit_alpha"/>
</dbReference>
<dbReference type="STRING" id="1041930.Mtc_0441"/>
<feature type="coiled-coil region" evidence="8">
    <location>
        <begin position="18"/>
        <end position="52"/>
    </location>
</feature>
<accession>H8I469</accession>
<dbReference type="GO" id="GO:0005737">
    <property type="term" value="C:cytoplasm"/>
    <property type="evidence" value="ECO:0007669"/>
    <property type="project" value="UniProtKB-SubCell"/>
</dbReference>
<dbReference type="OrthoDB" id="10045at2157"/>
<dbReference type="RefSeq" id="WP_014405047.1">
    <property type="nucleotide sequence ID" value="NC_017034.1"/>
</dbReference>
<dbReference type="GO" id="GO:0051082">
    <property type="term" value="F:unfolded protein binding"/>
    <property type="evidence" value="ECO:0007669"/>
    <property type="project" value="UniProtKB-UniRule"/>
</dbReference>
<dbReference type="HAMAP" id="MF_00308">
    <property type="entry name" value="PfdA"/>
    <property type="match status" value="1"/>
</dbReference>
<evidence type="ECO:0000256" key="8">
    <source>
        <dbReference type="SAM" id="Coils"/>
    </source>
</evidence>
<protein>
    <recommendedName>
        <fullName evidence="5 7">Prefoldin subunit alpha</fullName>
    </recommendedName>
    <alternativeName>
        <fullName evidence="6 7">GimC subunit alpha</fullName>
    </alternativeName>
</protein>
<evidence type="ECO:0000256" key="6">
    <source>
        <dbReference type="ARBA" id="ARBA00044231"/>
    </source>
</evidence>
<keyword evidence="8" id="KW-0175">Coiled coil</keyword>
<dbReference type="GO" id="GO:0016272">
    <property type="term" value="C:prefoldin complex"/>
    <property type="evidence" value="ECO:0007669"/>
    <property type="project" value="UniProtKB-UniRule"/>
</dbReference>
<comment type="similarity">
    <text evidence="7">Belongs to the prefoldin alpha subunit family.</text>
</comment>
<dbReference type="NCBIfam" id="TIGR00293">
    <property type="entry name" value="prefoldin subunit alpha"/>
    <property type="match status" value="1"/>
</dbReference>
<comment type="subcellular location">
    <subcellularLocation>
        <location evidence="7">Cytoplasm</location>
    </subcellularLocation>
</comment>
<evidence type="ECO:0000256" key="7">
    <source>
        <dbReference type="HAMAP-Rule" id="MF_00308"/>
    </source>
</evidence>
<reference evidence="9 10" key="1">
    <citation type="journal article" date="2012" name="J. Bacteriol.">
        <title>Complete genome sequence of a thermophilic methanogen, Methanocella conradii HZ254, isolated from Chinese rice field soil.</title>
        <authorList>
            <person name="Lu Z."/>
            <person name="Lu Y."/>
        </authorList>
    </citation>
    <scope>NUCLEOTIDE SEQUENCE [LARGE SCALE GENOMIC DNA]</scope>
    <source>
        <strain evidence="10">DSM 24694 / JCM 17849 / CGMCC 1.5162 / HZ254</strain>
    </source>
</reference>
<dbReference type="GO" id="GO:0006457">
    <property type="term" value="P:protein folding"/>
    <property type="evidence" value="ECO:0007669"/>
    <property type="project" value="UniProtKB-UniRule"/>
</dbReference>
<comment type="function">
    <text evidence="4 7">Molecular chaperone capable of stabilizing a range of proteins. Seems to fulfill an ATP-independent, HSP70-like function in archaeal de novo protein folding.</text>
</comment>
<evidence type="ECO:0000313" key="10">
    <source>
        <dbReference type="Proteomes" id="UP000005233"/>
    </source>
</evidence>
<dbReference type="GeneID" id="11970326"/>
<name>H8I469_METCZ</name>
<dbReference type="AlphaFoldDB" id="H8I469"/>
<dbReference type="InterPro" id="IPR009053">
    <property type="entry name" value="Prefoldin"/>
</dbReference>
<dbReference type="Pfam" id="PF02996">
    <property type="entry name" value="Prefoldin"/>
    <property type="match status" value="1"/>
</dbReference>
<evidence type="ECO:0000256" key="5">
    <source>
        <dbReference type="ARBA" id="ARBA00044156"/>
    </source>
</evidence>
<dbReference type="PANTHER" id="PTHR12674">
    <property type="entry name" value="PREFOLDIN SUBUNIT 5"/>
    <property type="match status" value="1"/>
</dbReference>
<evidence type="ECO:0000256" key="3">
    <source>
        <dbReference type="ARBA" id="ARBA00023186"/>
    </source>
</evidence>
<proteinExistence type="inferred from homology"/>
<dbReference type="SUPFAM" id="SSF46579">
    <property type="entry name" value="Prefoldin"/>
    <property type="match status" value="1"/>
</dbReference>
<keyword evidence="7" id="KW-0963">Cytoplasm</keyword>
<comment type="similarity">
    <text evidence="1">Belongs to the prefoldin subunit alpha family.</text>
</comment>
<organism evidence="9 10">
    <name type="scientific">Methanocella conradii (strain DSM 24694 / JCM 17849 / CGMCC 1.5162 / HZ254)</name>
    <dbReference type="NCBI Taxonomy" id="1041930"/>
    <lineage>
        <taxon>Archaea</taxon>
        <taxon>Methanobacteriati</taxon>
        <taxon>Methanobacteriota</taxon>
        <taxon>Stenosarchaea group</taxon>
        <taxon>Methanomicrobia</taxon>
        <taxon>Methanocellales</taxon>
        <taxon>Methanocellaceae</taxon>
        <taxon>Methanocella</taxon>
    </lineage>
</organism>
<keyword evidence="3 7" id="KW-0143">Chaperone</keyword>
<dbReference type="EMBL" id="CP003243">
    <property type="protein sequence ID" value="AFC99208.1"/>
    <property type="molecule type" value="Genomic_DNA"/>
</dbReference>
<dbReference type="Proteomes" id="UP000005233">
    <property type="component" value="Chromosome"/>
</dbReference>
<dbReference type="HOGENOM" id="CLU_091867_1_1_2"/>
<gene>
    <name evidence="7 9" type="primary">pfdA</name>
    <name evidence="9" type="ordered locus">Mtc_0441</name>
</gene>
<dbReference type="InterPro" id="IPR011599">
    <property type="entry name" value="PFD_alpha_archaea"/>
</dbReference>
<sequence>MPGEDPVAPGGAEQEEQIRELIARIQINQQRMDALQQQANLIQLSLNDLDNALKALTTLEGKEEGLEMLVPIGAGSFVHARLASPDKVLIGLGAGVSVEKSVADSKGIIQSRRSELEKVLLETTGAMEKVAAELVRLQQEAQKYQ</sequence>